<gene>
    <name evidence="2" type="ORF">ACFQQA_11010</name>
</gene>
<evidence type="ECO:0000313" key="2">
    <source>
        <dbReference type="EMBL" id="MFC7295255.1"/>
    </source>
</evidence>
<feature type="transmembrane region" description="Helical" evidence="1">
    <location>
        <begin position="104"/>
        <end position="127"/>
    </location>
</feature>
<proteinExistence type="predicted"/>
<keyword evidence="3" id="KW-1185">Reference proteome</keyword>
<accession>A0ABW2IVH4</accession>
<feature type="transmembrane region" description="Helical" evidence="1">
    <location>
        <begin position="74"/>
        <end position="98"/>
    </location>
</feature>
<reference evidence="3" key="1">
    <citation type="journal article" date="2019" name="Int. J. Syst. Evol. Microbiol.">
        <title>The Global Catalogue of Microorganisms (GCM) 10K type strain sequencing project: providing services to taxonomists for standard genome sequencing and annotation.</title>
        <authorList>
            <consortium name="The Broad Institute Genomics Platform"/>
            <consortium name="The Broad Institute Genome Sequencing Center for Infectious Disease"/>
            <person name="Wu L."/>
            <person name="Ma J."/>
        </authorList>
    </citation>
    <scope>NUCLEOTIDE SEQUENCE [LARGE SCALE GENOMIC DNA]</scope>
    <source>
        <strain evidence="3">CCUG 60559</strain>
    </source>
</reference>
<keyword evidence="1" id="KW-0812">Transmembrane</keyword>
<evidence type="ECO:0000256" key="1">
    <source>
        <dbReference type="SAM" id="Phobius"/>
    </source>
</evidence>
<comment type="caution">
    <text evidence="2">The sequence shown here is derived from an EMBL/GenBank/DDBJ whole genome shotgun (WGS) entry which is preliminary data.</text>
</comment>
<dbReference type="RefSeq" id="WP_100689537.1">
    <property type="nucleotide sequence ID" value="NZ_JBHTBD010000003.1"/>
</dbReference>
<organism evidence="2 3">
    <name type="scientific">Marinobacter aromaticivorans</name>
    <dbReference type="NCBI Taxonomy" id="1494078"/>
    <lineage>
        <taxon>Bacteria</taxon>
        <taxon>Pseudomonadati</taxon>
        <taxon>Pseudomonadota</taxon>
        <taxon>Gammaproteobacteria</taxon>
        <taxon>Pseudomonadales</taxon>
        <taxon>Marinobacteraceae</taxon>
        <taxon>Marinobacter</taxon>
    </lineage>
</organism>
<keyword evidence="1" id="KW-1133">Transmembrane helix</keyword>
<name>A0ABW2IVH4_9GAMM</name>
<sequence length="173" mass="18639">MSEYGGLVLGENYSHKISEEFDSQVAAERGAESLENLGIPLAQIRIIQPNDPSMAQKVEPETQGIARSMVKAHVWFGLIGLVVGLAVAGLLVTVGPALTRSSPVMTFIAMGFLFPVLALLIAGAVSLRPDHDLIIEKARTAKENGRWTVVAHCDSLEQQKLAKTAMHHSTQTL</sequence>
<protein>
    <recommendedName>
        <fullName evidence="4">Riboflavin biosynthesis protein RibA</fullName>
    </recommendedName>
</protein>
<evidence type="ECO:0000313" key="3">
    <source>
        <dbReference type="Proteomes" id="UP001596506"/>
    </source>
</evidence>
<dbReference type="EMBL" id="JBHTBD010000003">
    <property type="protein sequence ID" value="MFC7295255.1"/>
    <property type="molecule type" value="Genomic_DNA"/>
</dbReference>
<dbReference type="Proteomes" id="UP001596506">
    <property type="component" value="Unassembled WGS sequence"/>
</dbReference>
<keyword evidence="1" id="KW-0472">Membrane</keyword>
<evidence type="ECO:0008006" key="4">
    <source>
        <dbReference type="Google" id="ProtNLM"/>
    </source>
</evidence>